<comment type="pathway">
    <text evidence="1 7 8">Purine metabolism; IMP biosynthesis via de novo pathway; N(1)-(5-phospho-D-ribosyl)glycinamide from 5-phospho-alpha-D-ribose 1-diphosphate: step 1/2.</text>
</comment>
<evidence type="ECO:0000256" key="4">
    <source>
        <dbReference type="ARBA" id="ARBA00022679"/>
    </source>
</evidence>
<accession>A0A917CFS9</accession>
<comment type="function">
    <text evidence="7">Catalyzes the formation of phosphoribosylamine from phosphoribosylpyrophosphate (PRPP) and glutamine.</text>
</comment>
<keyword evidence="7 10" id="KW-0479">Metal-binding</keyword>
<comment type="cofactor">
    <cofactor evidence="7 10">
        <name>Mg(2+)</name>
        <dbReference type="ChEBI" id="CHEBI:18420"/>
    </cofactor>
    <text evidence="7 10">Binds 1 Mg(2+) ion per subunit.</text>
</comment>
<keyword evidence="13" id="KW-1185">Reference proteome</keyword>
<evidence type="ECO:0000256" key="6">
    <source>
        <dbReference type="ARBA" id="ARBA00022962"/>
    </source>
</evidence>
<dbReference type="RefSeq" id="WP_188583977.1">
    <property type="nucleotide sequence ID" value="NZ_BMCT01000012.1"/>
</dbReference>
<comment type="similarity">
    <text evidence="2 7 8">In the C-terminal section; belongs to the purine/pyrimidine phosphoribosyltransferase family.</text>
</comment>
<dbReference type="InterPro" id="IPR029057">
    <property type="entry name" value="PRTase-like"/>
</dbReference>
<comment type="catalytic activity">
    <reaction evidence="7 8">
        <text>5-phospho-beta-D-ribosylamine + L-glutamate + diphosphate = 5-phospho-alpha-D-ribose 1-diphosphate + L-glutamine + H2O</text>
        <dbReference type="Rhea" id="RHEA:14905"/>
        <dbReference type="ChEBI" id="CHEBI:15377"/>
        <dbReference type="ChEBI" id="CHEBI:29985"/>
        <dbReference type="ChEBI" id="CHEBI:33019"/>
        <dbReference type="ChEBI" id="CHEBI:58017"/>
        <dbReference type="ChEBI" id="CHEBI:58359"/>
        <dbReference type="ChEBI" id="CHEBI:58681"/>
        <dbReference type="EC" id="2.4.2.14"/>
    </reaction>
</comment>
<dbReference type="SUPFAM" id="SSF56235">
    <property type="entry name" value="N-terminal nucleophile aminohydrolases (Ntn hydrolases)"/>
    <property type="match status" value="1"/>
</dbReference>
<dbReference type="GO" id="GO:0009113">
    <property type="term" value="P:purine nucleobase biosynthetic process"/>
    <property type="evidence" value="ECO:0007669"/>
    <property type="project" value="UniProtKB-UniRule"/>
</dbReference>
<comment type="caution">
    <text evidence="7">Lacks conserved residue(s) required for the propagation of feature annotation.</text>
</comment>
<keyword evidence="3 7" id="KW-0328">Glycosyltransferase</keyword>
<dbReference type="InterPro" id="IPR029055">
    <property type="entry name" value="Ntn_hydrolases_N"/>
</dbReference>
<proteinExistence type="inferred from homology"/>
<organism evidence="12 13">
    <name type="scientific">Azorhizobium oxalatiphilum</name>
    <dbReference type="NCBI Taxonomy" id="980631"/>
    <lineage>
        <taxon>Bacteria</taxon>
        <taxon>Pseudomonadati</taxon>
        <taxon>Pseudomonadota</taxon>
        <taxon>Alphaproteobacteria</taxon>
        <taxon>Hyphomicrobiales</taxon>
        <taxon>Xanthobacteraceae</taxon>
        <taxon>Azorhizobium</taxon>
    </lineage>
</organism>
<dbReference type="Gene3D" id="3.40.50.2020">
    <property type="match status" value="1"/>
</dbReference>
<dbReference type="GO" id="GO:0006189">
    <property type="term" value="P:'de novo' IMP biosynthetic process"/>
    <property type="evidence" value="ECO:0007669"/>
    <property type="project" value="UniProtKB-UniRule"/>
</dbReference>
<comment type="caution">
    <text evidence="12">The sequence shown here is derived from an EMBL/GenBank/DDBJ whole genome shotgun (WGS) entry which is preliminary data.</text>
</comment>
<dbReference type="Pfam" id="PF13537">
    <property type="entry name" value="GATase_7"/>
    <property type="match status" value="1"/>
</dbReference>
<evidence type="ECO:0000256" key="5">
    <source>
        <dbReference type="ARBA" id="ARBA00022755"/>
    </source>
</evidence>
<dbReference type="CDD" id="cd00715">
    <property type="entry name" value="GPATase_N"/>
    <property type="match status" value="1"/>
</dbReference>
<evidence type="ECO:0000256" key="7">
    <source>
        <dbReference type="HAMAP-Rule" id="MF_01931"/>
    </source>
</evidence>
<dbReference type="AlphaFoldDB" id="A0A917CFS9"/>
<feature type="active site" description="Nucleophile" evidence="7 9">
    <location>
        <position position="53"/>
    </location>
</feature>
<evidence type="ECO:0000256" key="9">
    <source>
        <dbReference type="PIRSR" id="PIRSR000485-1"/>
    </source>
</evidence>
<feature type="binding site" evidence="7 10">
    <location>
        <position position="397"/>
    </location>
    <ligand>
        <name>Mg(2+)</name>
        <dbReference type="ChEBI" id="CHEBI:18420"/>
    </ligand>
</feature>
<protein>
    <recommendedName>
        <fullName evidence="7">Amidophosphoribosyltransferase</fullName>
        <shortName evidence="7">ATase</shortName>
        <ecNumber evidence="7">2.4.2.14</ecNumber>
    </recommendedName>
    <alternativeName>
        <fullName evidence="7">Glutamine phosphoribosylpyrophosphate amidotransferase</fullName>
        <shortName evidence="7">GPATase</shortName>
    </alternativeName>
</protein>
<evidence type="ECO:0000259" key="11">
    <source>
        <dbReference type="PROSITE" id="PS51278"/>
    </source>
</evidence>
<dbReference type="InterPro" id="IPR005854">
    <property type="entry name" value="PurF"/>
</dbReference>
<sequence>MDLDTAALKGHGLHLEDPHDVAAHHATYEPAGAAGGRADFNADLDGDTLREECGVFGIFNHPDAAAITTIGLHALQHRGQEAAGIVTYDGRRFHSERRLGLVGDTFSDARIIERLPGHISVGHVRYSTTGETLLRNVQPLFAELDAGGFAVGHNGNLTNGLTLRKQLVRDGAITQSTTDTEVILHLVARSKKNRFIDRFIDALRALEGAYALVAVTNNKLIGARDPLGIRPLVLGSLDGAPILASETCALDIIGARYVRDVENGEVIVIDEEGVQSFKPFPEVAPRPCLFEYIYFARPDSVVGGRSVYQVRRSFGEVLAAEGPAEADVVVPVPDSGVPAAIGFSRASGIPYELGIIRNHYVGRTFIQPTQTVRDQGVRMKHSANRSVVEGKRIVLVDDSLVRGTTSVKIVQMMREAGAREVHFRIASPPITHPDFYGIDTPDRDKLLAATHDLESMRRYIGADSLAFLSVEGVYRALGCERDPVRPQFSDHYFTGDYPTPLTDKAGAVASQQLSLLAEAS</sequence>
<feature type="binding site" evidence="7 10">
    <location>
        <position position="398"/>
    </location>
    <ligand>
        <name>Mg(2+)</name>
        <dbReference type="ChEBI" id="CHEBI:18420"/>
    </ligand>
</feature>
<keyword evidence="7 10" id="KW-0460">Magnesium</keyword>
<reference evidence="12" key="1">
    <citation type="journal article" date="2014" name="Int. J. Syst. Evol. Microbiol.">
        <title>Complete genome sequence of Corynebacterium casei LMG S-19264T (=DSM 44701T), isolated from a smear-ripened cheese.</title>
        <authorList>
            <consortium name="US DOE Joint Genome Institute (JGI-PGF)"/>
            <person name="Walter F."/>
            <person name="Albersmeier A."/>
            <person name="Kalinowski J."/>
            <person name="Ruckert C."/>
        </authorList>
    </citation>
    <scope>NUCLEOTIDE SEQUENCE</scope>
    <source>
        <strain evidence="12">CCM 7897</strain>
    </source>
</reference>
<dbReference type="PANTHER" id="PTHR11907">
    <property type="entry name" value="AMIDOPHOSPHORIBOSYLTRANSFERASE"/>
    <property type="match status" value="1"/>
</dbReference>
<reference evidence="12" key="2">
    <citation type="submission" date="2020-09" db="EMBL/GenBank/DDBJ databases">
        <authorList>
            <person name="Sun Q."/>
            <person name="Sedlacek I."/>
        </authorList>
    </citation>
    <scope>NUCLEOTIDE SEQUENCE</scope>
    <source>
        <strain evidence="12">CCM 7897</strain>
    </source>
</reference>
<dbReference type="PROSITE" id="PS51278">
    <property type="entry name" value="GATASE_TYPE_2"/>
    <property type="match status" value="1"/>
</dbReference>
<dbReference type="PIRSF" id="PIRSF000485">
    <property type="entry name" value="Amd_phspho_trans"/>
    <property type="match status" value="1"/>
</dbReference>
<feature type="binding site" evidence="7 10">
    <location>
        <position position="335"/>
    </location>
    <ligand>
        <name>Mg(2+)</name>
        <dbReference type="ChEBI" id="CHEBI:18420"/>
    </ligand>
</feature>
<dbReference type="Gene3D" id="3.60.20.10">
    <property type="entry name" value="Glutamine Phosphoribosylpyrophosphate, subunit 1, domain 1"/>
    <property type="match status" value="1"/>
</dbReference>
<evidence type="ECO:0000256" key="8">
    <source>
        <dbReference type="PIRNR" id="PIRNR000485"/>
    </source>
</evidence>
<dbReference type="SUPFAM" id="SSF53271">
    <property type="entry name" value="PRTase-like"/>
    <property type="match status" value="1"/>
</dbReference>
<evidence type="ECO:0000256" key="3">
    <source>
        <dbReference type="ARBA" id="ARBA00022676"/>
    </source>
</evidence>
<dbReference type="InterPro" id="IPR035584">
    <property type="entry name" value="PurF_N"/>
</dbReference>
<name>A0A917CFS9_9HYPH</name>
<evidence type="ECO:0000256" key="2">
    <source>
        <dbReference type="ARBA" id="ARBA00010138"/>
    </source>
</evidence>
<evidence type="ECO:0000313" key="13">
    <source>
        <dbReference type="Proteomes" id="UP000606044"/>
    </source>
</evidence>
<evidence type="ECO:0000256" key="1">
    <source>
        <dbReference type="ARBA" id="ARBA00005209"/>
    </source>
</evidence>
<dbReference type="InterPro" id="IPR017932">
    <property type="entry name" value="GATase_2_dom"/>
</dbReference>
<dbReference type="Proteomes" id="UP000606044">
    <property type="component" value="Unassembled WGS sequence"/>
</dbReference>
<evidence type="ECO:0000256" key="10">
    <source>
        <dbReference type="PIRSR" id="PIRSR000485-2"/>
    </source>
</evidence>
<dbReference type="GO" id="GO:0004044">
    <property type="term" value="F:amidophosphoribosyltransferase activity"/>
    <property type="evidence" value="ECO:0007669"/>
    <property type="project" value="UniProtKB-UniRule"/>
</dbReference>
<dbReference type="Pfam" id="PF00156">
    <property type="entry name" value="Pribosyltran"/>
    <property type="match status" value="1"/>
</dbReference>
<evidence type="ECO:0000313" key="12">
    <source>
        <dbReference type="EMBL" id="GGF87219.1"/>
    </source>
</evidence>
<dbReference type="NCBIfam" id="TIGR01134">
    <property type="entry name" value="purF"/>
    <property type="match status" value="1"/>
</dbReference>
<keyword evidence="4 7" id="KW-0808">Transferase</keyword>
<gene>
    <name evidence="7 12" type="primary">purF</name>
    <name evidence="12" type="ORF">GCM10007301_53900</name>
</gene>
<dbReference type="InterPro" id="IPR000836">
    <property type="entry name" value="PRTase_dom"/>
</dbReference>
<dbReference type="HAMAP" id="MF_01931">
    <property type="entry name" value="PurF"/>
    <property type="match status" value="1"/>
</dbReference>
<dbReference type="GO" id="GO:0000287">
    <property type="term" value="F:magnesium ion binding"/>
    <property type="evidence" value="ECO:0007669"/>
    <property type="project" value="UniProtKB-UniRule"/>
</dbReference>
<dbReference type="EMBL" id="BMCT01000012">
    <property type="protein sequence ID" value="GGF87219.1"/>
    <property type="molecule type" value="Genomic_DNA"/>
</dbReference>
<dbReference type="CDD" id="cd06223">
    <property type="entry name" value="PRTases_typeI"/>
    <property type="match status" value="1"/>
</dbReference>
<keyword evidence="5 7" id="KW-0658">Purine biosynthesis</keyword>
<feature type="domain" description="Glutamine amidotransferase type-2" evidence="11">
    <location>
        <begin position="53"/>
        <end position="272"/>
    </location>
</feature>
<keyword evidence="6 7" id="KW-0315">Glutamine amidotransferase</keyword>
<dbReference type="EC" id="2.4.2.14" evidence="7"/>